<feature type="chain" id="PRO_5041973688" description="Surface layer protein A domain-containing protein" evidence="1">
    <location>
        <begin position="28"/>
        <end position="275"/>
    </location>
</feature>
<dbReference type="AlphaFoldDB" id="A0AAC9ERG7"/>
<dbReference type="EMBL" id="CP012033">
    <property type="protein sequence ID" value="AKP64949.1"/>
    <property type="molecule type" value="Genomic_DNA"/>
</dbReference>
<evidence type="ECO:0000256" key="1">
    <source>
        <dbReference type="SAM" id="SignalP"/>
    </source>
</evidence>
<evidence type="ECO:0008006" key="4">
    <source>
        <dbReference type="Google" id="ProtNLM"/>
    </source>
</evidence>
<dbReference type="KEGG" id="lko:ABN16_08000"/>
<dbReference type="RefSeq" id="WP_048734724.1">
    <property type="nucleotide sequence ID" value="NZ_CP012033.1"/>
</dbReference>
<protein>
    <recommendedName>
        <fullName evidence="4">Surface layer protein A domain-containing protein</fullName>
    </recommendedName>
</protein>
<dbReference type="Proteomes" id="UP000036000">
    <property type="component" value="Chromosome"/>
</dbReference>
<name>A0AAC9ERG7_9LACO</name>
<reference evidence="2 3" key="1">
    <citation type="submission" date="2015-07" db="EMBL/GenBank/DDBJ databases">
        <title>Lactobacillus korensis/26-25/ whole genome sequencing.</title>
        <authorList>
            <person name="Kim M.K."/>
            <person name="Im W.-T."/>
            <person name="Srinivasan S."/>
            <person name="Lee J.-J."/>
        </authorList>
    </citation>
    <scope>NUCLEOTIDE SEQUENCE [LARGE SCALE GENOMIC DNA]</scope>
    <source>
        <strain evidence="2 3">26-25</strain>
    </source>
</reference>
<gene>
    <name evidence="2" type="ORF">ABN16_08000</name>
</gene>
<accession>A0AAC9ERG7</accession>
<evidence type="ECO:0000313" key="2">
    <source>
        <dbReference type="EMBL" id="AKP64949.1"/>
    </source>
</evidence>
<sequence length="275" mass="30184">MKLHMKWALATLVGLTVIGVGMSTANAATTSDKYLSGNVGYVRTKKAMYVGIYKRTDGKYKQVKVKKNTLLSVGSTMSSNDGHGGVKTTALFSYGVVNYARAKTLKYKNIATIPFTKANFKRVNLKAPIRTQVFLSGKGYTANSTNTKAEPTAGFYLTLDNYLQYYSKAAMAKDTYLFGNRWATDGHAYKPTHSVKVSKVTVKGNTTTVYYSKAVPGLPNKKLSKGHYRLKITNKKTTGSLGINPVDDTFDSIASWTNYSVNGKAYHFGEVEYGN</sequence>
<evidence type="ECO:0000313" key="3">
    <source>
        <dbReference type="Proteomes" id="UP000036000"/>
    </source>
</evidence>
<organism evidence="2 3">
    <name type="scientific">Levilactobacillus koreensis</name>
    <dbReference type="NCBI Taxonomy" id="637971"/>
    <lineage>
        <taxon>Bacteria</taxon>
        <taxon>Bacillati</taxon>
        <taxon>Bacillota</taxon>
        <taxon>Bacilli</taxon>
        <taxon>Lactobacillales</taxon>
        <taxon>Lactobacillaceae</taxon>
        <taxon>Levilactobacillus</taxon>
    </lineage>
</organism>
<feature type="signal peptide" evidence="1">
    <location>
        <begin position="1"/>
        <end position="27"/>
    </location>
</feature>
<keyword evidence="1" id="KW-0732">Signal</keyword>
<proteinExistence type="predicted"/>
<keyword evidence="3" id="KW-1185">Reference proteome</keyword>